<dbReference type="PANTHER" id="PTHR35004">
    <property type="entry name" value="TRANSPOSASE RV3428C-RELATED"/>
    <property type="match status" value="1"/>
</dbReference>
<organism evidence="2 3">
    <name type="scientific">Granulicatella balaenopterae</name>
    <dbReference type="NCBI Taxonomy" id="137733"/>
    <lineage>
        <taxon>Bacteria</taxon>
        <taxon>Bacillati</taxon>
        <taxon>Bacillota</taxon>
        <taxon>Bacilli</taxon>
        <taxon>Lactobacillales</taxon>
        <taxon>Carnobacteriaceae</taxon>
        <taxon>Granulicatella</taxon>
    </lineage>
</organism>
<dbReference type="PANTHER" id="PTHR35004:SF7">
    <property type="entry name" value="INTEGRASE PROTEIN"/>
    <property type="match status" value="1"/>
</dbReference>
<dbReference type="GO" id="GO:0015074">
    <property type="term" value="P:DNA integration"/>
    <property type="evidence" value="ECO:0007669"/>
    <property type="project" value="InterPro"/>
</dbReference>
<dbReference type="STRING" id="137733.SAMN05421767_1467"/>
<dbReference type="InterPro" id="IPR001584">
    <property type="entry name" value="Integrase_cat-core"/>
</dbReference>
<dbReference type="EMBL" id="FOGF01000046">
    <property type="protein sequence ID" value="SER39563.1"/>
    <property type="molecule type" value="Genomic_DNA"/>
</dbReference>
<evidence type="ECO:0000313" key="3">
    <source>
        <dbReference type="Proteomes" id="UP000198556"/>
    </source>
</evidence>
<dbReference type="AlphaFoldDB" id="A0A1H9NW39"/>
<sequence>MYKHTGSKRKTAKMLNMSKNTVKKLVEMTQPPEYKKRDYGSVIDPYKDQIVAWRCDPYNFNGTRIFRELQKRGYSGSIGPLYHYLRKVDNDLEGHINSKATVRIETPPGDQAQFDWTEYNVLVGGRYRKVYCFALILSASRKKAVCCSLTVDGAAIYEAIQELYDDLGGVTLELLIDNPKALVIQNNPKSLHEISYNTHALMMAKHLGTDVNACPCYWPRKKGK</sequence>
<dbReference type="Proteomes" id="UP000198556">
    <property type="component" value="Unassembled WGS sequence"/>
</dbReference>
<evidence type="ECO:0000259" key="1">
    <source>
        <dbReference type="PROSITE" id="PS50994"/>
    </source>
</evidence>
<dbReference type="PROSITE" id="PS50994">
    <property type="entry name" value="INTEGRASE"/>
    <property type="match status" value="1"/>
</dbReference>
<reference evidence="2 3" key="1">
    <citation type="submission" date="2016-10" db="EMBL/GenBank/DDBJ databases">
        <authorList>
            <person name="de Groot N.N."/>
        </authorList>
    </citation>
    <scope>NUCLEOTIDE SEQUENCE [LARGE SCALE GENOMIC DNA]</scope>
    <source>
        <strain evidence="2 3">DSM 15827</strain>
    </source>
</reference>
<name>A0A1H9NW39_9LACT</name>
<feature type="domain" description="Integrase catalytic" evidence="1">
    <location>
        <begin position="103"/>
        <end position="224"/>
    </location>
</feature>
<gene>
    <name evidence="2" type="ORF">SAMN05421767_1467</name>
</gene>
<accession>A0A1H9NW39</accession>
<keyword evidence="3" id="KW-1185">Reference proteome</keyword>
<protein>
    <submittedName>
        <fullName evidence="2">Transposase</fullName>
    </submittedName>
</protein>
<proteinExistence type="predicted"/>
<evidence type="ECO:0000313" key="2">
    <source>
        <dbReference type="EMBL" id="SER39563.1"/>
    </source>
</evidence>